<dbReference type="RefSeq" id="WP_133734423.1">
    <property type="nucleotide sequence ID" value="NZ_SOAX01000001.1"/>
</dbReference>
<reference evidence="1 2" key="1">
    <citation type="submission" date="2019-03" db="EMBL/GenBank/DDBJ databases">
        <title>Genomic Encyclopedia of Type Strains, Phase IV (KMG-IV): sequencing the most valuable type-strain genomes for metagenomic binning, comparative biology and taxonomic classification.</title>
        <authorList>
            <person name="Goeker M."/>
        </authorList>
    </citation>
    <scope>NUCLEOTIDE SEQUENCE [LARGE SCALE GENOMIC DNA]</scope>
    <source>
        <strain evidence="1 2">DSM 15505</strain>
    </source>
</reference>
<dbReference type="EMBL" id="SOAX01000001">
    <property type="protein sequence ID" value="TDT43988.1"/>
    <property type="molecule type" value="Genomic_DNA"/>
</dbReference>
<keyword evidence="2" id="KW-1185">Reference proteome</keyword>
<comment type="caution">
    <text evidence="1">The sequence shown here is derived from an EMBL/GenBank/DDBJ whole genome shotgun (WGS) entry which is preliminary data.</text>
</comment>
<dbReference type="OrthoDB" id="9983942at2"/>
<protein>
    <submittedName>
        <fullName evidence="1">Uncharacterized protein</fullName>
    </submittedName>
</protein>
<proteinExistence type="predicted"/>
<organism evidence="1 2">
    <name type="scientific">Halospina denitrificans</name>
    <dbReference type="NCBI Taxonomy" id="332522"/>
    <lineage>
        <taxon>Bacteria</taxon>
        <taxon>Pseudomonadati</taxon>
        <taxon>Pseudomonadota</taxon>
        <taxon>Gammaproteobacteria</taxon>
        <taxon>Halospina</taxon>
    </lineage>
</organism>
<gene>
    <name evidence="1" type="ORF">DES49_0087</name>
</gene>
<name>A0A4V3ERL0_9GAMM</name>
<evidence type="ECO:0000313" key="1">
    <source>
        <dbReference type="EMBL" id="TDT43988.1"/>
    </source>
</evidence>
<dbReference type="AlphaFoldDB" id="A0A4V3ERL0"/>
<sequence length="183" mass="20733">MANQSQRTPGRLMFFLLALIVVPAADGESNRSVLNRILEDRMTQSEPSLGEQIEACERIAADRQGPVLDAEKLSSLGAKRHQVVTALAYLHARNQYLCEREMQQEGALKRDVLAHLQAKRGKAGRSNYPTHERFLDEGYRYHRLAGKYRALPLGLRRHLEERVGNVPFNLPRTMENAGYAPLQ</sequence>
<evidence type="ECO:0000313" key="2">
    <source>
        <dbReference type="Proteomes" id="UP000295830"/>
    </source>
</evidence>
<dbReference type="Proteomes" id="UP000295830">
    <property type="component" value="Unassembled WGS sequence"/>
</dbReference>
<accession>A0A4V3ERL0</accession>